<evidence type="ECO:0000259" key="1">
    <source>
        <dbReference type="Pfam" id="PF22811"/>
    </source>
</evidence>
<name>A0A518CCF8_9BACT</name>
<dbReference type="RefSeq" id="WP_144975399.1">
    <property type="nucleotide sequence ID" value="NZ_CP036289.1"/>
</dbReference>
<gene>
    <name evidence="2" type="ORF">Pan97_39650</name>
</gene>
<organism evidence="2 3">
    <name type="scientific">Bremerella volcania</name>
    <dbReference type="NCBI Taxonomy" id="2527984"/>
    <lineage>
        <taxon>Bacteria</taxon>
        <taxon>Pseudomonadati</taxon>
        <taxon>Planctomycetota</taxon>
        <taxon>Planctomycetia</taxon>
        <taxon>Pirellulales</taxon>
        <taxon>Pirellulaceae</taxon>
        <taxon>Bremerella</taxon>
    </lineage>
</organism>
<proteinExistence type="predicted"/>
<dbReference type="EMBL" id="CP036289">
    <property type="protein sequence ID" value="QDU76908.1"/>
    <property type="molecule type" value="Genomic_DNA"/>
</dbReference>
<dbReference type="OrthoDB" id="9988262at2"/>
<keyword evidence="3" id="KW-1185">Reference proteome</keyword>
<sequence>MNQAGSQQPNRGIECPRCGCRHFYTTHTEPLRDGRIRRRKECRHCSRKIVTYESPVQAPPNRV</sequence>
<evidence type="ECO:0000313" key="2">
    <source>
        <dbReference type="EMBL" id="QDU76908.1"/>
    </source>
</evidence>
<evidence type="ECO:0000313" key="3">
    <source>
        <dbReference type="Proteomes" id="UP000318626"/>
    </source>
</evidence>
<protein>
    <recommendedName>
        <fullName evidence="1">Transcriptional repressor NrdR-like N-terminal domain-containing protein</fullName>
    </recommendedName>
</protein>
<dbReference type="AlphaFoldDB" id="A0A518CCF8"/>
<dbReference type="InterPro" id="IPR055173">
    <property type="entry name" value="NrdR-like_N"/>
</dbReference>
<reference evidence="3" key="1">
    <citation type="submission" date="2019-02" db="EMBL/GenBank/DDBJ databases">
        <title>Deep-cultivation of Planctomycetes and their phenomic and genomic characterization uncovers novel biology.</title>
        <authorList>
            <person name="Wiegand S."/>
            <person name="Jogler M."/>
            <person name="Boedeker C."/>
            <person name="Pinto D."/>
            <person name="Vollmers J."/>
            <person name="Rivas-Marin E."/>
            <person name="Kohn T."/>
            <person name="Peeters S.H."/>
            <person name="Heuer A."/>
            <person name="Rast P."/>
            <person name="Oberbeckmann S."/>
            <person name="Bunk B."/>
            <person name="Jeske O."/>
            <person name="Meyerdierks A."/>
            <person name="Storesund J.E."/>
            <person name="Kallscheuer N."/>
            <person name="Luecker S."/>
            <person name="Lage O.M."/>
            <person name="Pohl T."/>
            <person name="Merkel B.J."/>
            <person name="Hornburger P."/>
            <person name="Mueller R.-W."/>
            <person name="Bruemmer F."/>
            <person name="Labrenz M."/>
            <person name="Spormann A.M."/>
            <person name="Op den Camp H."/>
            <person name="Overmann J."/>
            <person name="Amann R."/>
            <person name="Jetten M.S.M."/>
            <person name="Mascher T."/>
            <person name="Medema M.H."/>
            <person name="Devos D.P."/>
            <person name="Kaster A.-K."/>
            <person name="Ovreas L."/>
            <person name="Rohde M."/>
            <person name="Galperin M.Y."/>
            <person name="Jogler C."/>
        </authorList>
    </citation>
    <scope>NUCLEOTIDE SEQUENCE [LARGE SCALE GENOMIC DNA]</scope>
    <source>
        <strain evidence="3">Pan97</strain>
    </source>
</reference>
<dbReference type="Pfam" id="PF22811">
    <property type="entry name" value="Zn_ribbon_NrdR"/>
    <property type="match status" value="1"/>
</dbReference>
<accession>A0A518CCF8</accession>
<dbReference type="Proteomes" id="UP000318626">
    <property type="component" value="Chromosome"/>
</dbReference>
<feature type="domain" description="Transcriptional repressor NrdR-like N-terminal" evidence="1">
    <location>
        <begin position="14"/>
        <end position="53"/>
    </location>
</feature>
<dbReference type="KEGG" id="bvo:Pan97_39650"/>